<accession>A0A1U7LKS4</accession>
<sequence>MDVNVSSYPSENMVSSAQINALPNLDGSLAYLSCTRSLNELQKSEKVELRNVIDGYRIIGPCFDVIDNFGPKIRTSSGYSLMYGRVFLLGKRVEALYAGRLSPITQVLLTCVSDKRLYNGGTLTAILQRDSGRLFTEGIYSTDEAMLGLRGLWNFRSDPREAIQSTSGISEDMDLSGQLSIGAEVYYGALHKSGGVSTGLRYTTLRSQSKTPITMTMTLNPLMGHFSATYANKATRDTSLCSRINFNLFSYQSDLTLGCELWQRDGEEITGVLKARIDSNMNTGLAWEGRMKKVLINFGVSMDLANHKSPFGNVGLEIRYMS</sequence>
<organism evidence="7 8">
    <name type="scientific">Neolecta irregularis (strain DAH-3)</name>
    <dbReference type="NCBI Taxonomy" id="1198029"/>
    <lineage>
        <taxon>Eukaryota</taxon>
        <taxon>Fungi</taxon>
        <taxon>Dikarya</taxon>
        <taxon>Ascomycota</taxon>
        <taxon>Taphrinomycotina</taxon>
        <taxon>Neolectales</taxon>
        <taxon>Neolectaceae</taxon>
        <taxon>Neolecta</taxon>
    </lineage>
</organism>
<gene>
    <name evidence="6" type="primary">MDM10</name>
    <name evidence="7" type="ORF">NEOLI_000566</name>
</gene>
<name>A0A1U7LKS4_NEOID</name>
<dbReference type="HAMAP" id="MF_03102">
    <property type="entry name" value="Mdm10"/>
    <property type="match status" value="1"/>
</dbReference>
<dbReference type="InterPro" id="IPR023614">
    <property type="entry name" value="Porin_dom_sf"/>
</dbReference>
<evidence type="ECO:0000256" key="2">
    <source>
        <dbReference type="ARBA" id="ARBA00022692"/>
    </source>
</evidence>
<evidence type="ECO:0000256" key="3">
    <source>
        <dbReference type="ARBA" id="ARBA00022787"/>
    </source>
</evidence>
<dbReference type="PANTHER" id="PTHR28035:SF1">
    <property type="entry name" value="MITOCHONDRIAL DISTRIBUTION AND MORPHOLOGY PROTEIN 10"/>
    <property type="match status" value="1"/>
</dbReference>
<dbReference type="EMBL" id="LXFE01002252">
    <property type="protein sequence ID" value="OLL23142.1"/>
    <property type="molecule type" value="Genomic_DNA"/>
</dbReference>
<reference evidence="7 8" key="1">
    <citation type="submission" date="2016-04" db="EMBL/GenBank/DDBJ databases">
        <title>Evolutionary innovation and constraint leading to complex multicellularity in the Ascomycota.</title>
        <authorList>
            <person name="Cisse O."/>
            <person name="Nguyen A."/>
            <person name="Hewitt D.A."/>
            <person name="Jedd G."/>
            <person name="Stajich J.E."/>
        </authorList>
    </citation>
    <scope>NUCLEOTIDE SEQUENCE [LARGE SCALE GENOMIC DNA]</scope>
    <source>
        <strain evidence="7 8">DAH-3</strain>
    </source>
</reference>
<dbReference type="OMA" id="TEHWREM"/>
<keyword evidence="4 6" id="KW-0496">Mitochondrion</keyword>
<dbReference type="GO" id="GO:0032865">
    <property type="term" value="C:ERMES complex"/>
    <property type="evidence" value="ECO:0007669"/>
    <property type="project" value="UniProtKB-UniRule"/>
</dbReference>
<comment type="similarity">
    <text evidence="6">Belongs to the MDM10 family.</text>
</comment>
<dbReference type="Proteomes" id="UP000186594">
    <property type="component" value="Unassembled WGS sequence"/>
</dbReference>
<keyword evidence="2 6" id="KW-0812">Transmembrane</keyword>
<dbReference type="GO" id="GO:0070096">
    <property type="term" value="P:mitochondrial outer membrane translocase complex assembly"/>
    <property type="evidence" value="ECO:0007669"/>
    <property type="project" value="UniProtKB-UniRule"/>
</dbReference>
<dbReference type="AlphaFoldDB" id="A0A1U7LKS4"/>
<evidence type="ECO:0000256" key="1">
    <source>
        <dbReference type="ARBA" id="ARBA00022452"/>
    </source>
</evidence>
<dbReference type="STRING" id="1198029.A0A1U7LKS4"/>
<comment type="caution">
    <text evidence="7">The sequence shown here is derived from an EMBL/GenBank/DDBJ whole genome shotgun (WGS) entry which is preliminary data.</text>
</comment>
<dbReference type="GO" id="GO:0001401">
    <property type="term" value="C:SAM complex"/>
    <property type="evidence" value="ECO:0007669"/>
    <property type="project" value="TreeGrafter"/>
</dbReference>
<dbReference type="GO" id="GO:0045040">
    <property type="term" value="P:protein insertion into mitochondrial outer membrane"/>
    <property type="evidence" value="ECO:0007669"/>
    <property type="project" value="UniProtKB-UniRule"/>
</dbReference>
<comment type="domain">
    <text evidence="6">Lacks alpha-helical transmembrane segments, suggesting that it resides in the membrane via beta-sheet conformations similar to those predicted for other outer membrane proteins and porin.</text>
</comment>
<proteinExistence type="inferred from homology"/>
<dbReference type="GO" id="GO:1990456">
    <property type="term" value="P:mitochondrion-endoplasmic reticulum membrane tethering"/>
    <property type="evidence" value="ECO:0007669"/>
    <property type="project" value="UniProtKB-UniRule"/>
</dbReference>
<evidence type="ECO:0000313" key="7">
    <source>
        <dbReference type="EMBL" id="OLL23142.1"/>
    </source>
</evidence>
<evidence type="ECO:0000256" key="4">
    <source>
        <dbReference type="ARBA" id="ARBA00023128"/>
    </source>
</evidence>
<dbReference type="Pfam" id="PF12519">
    <property type="entry name" value="MDM10"/>
    <property type="match status" value="2"/>
</dbReference>
<dbReference type="OrthoDB" id="2103793at2759"/>
<dbReference type="Gene3D" id="2.40.160.10">
    <property type="entry name" value="Porin"/>
    <property type="match status" value="1"/>
</dbReference>
<keyword evidence="8" id="KW-1185">Reference proteome</keyword>
<comment type="function">
    <text evidence="6">Component of the ERMES/MDM complex, which serves as a molecular tether to connect the endoplasmic reticulum and mitochondria. Components of this complex are involved in the control of mitochondrial shape and protein biogenesis and may function in phospholipid exchange. MDM10 is involved in the late assembly steps of the general translocase of the mitochondrial outer membrane (TOM complex). Functions in the TOM40-specific route of the assembly of outer membrane beta-barrel proteins, including the association of TOM40 with the receptor TOM22 and small TOM proteins. Can associate with the SAM(core) complex as well as the MDM12-MMM1 complex, both involved in late steps of the major beta-barrel assembly pathway, that is responsible for biogenesis of all outer membrane beta-barrel proteins. May act as a switch that shuttles between both complexes and channels precursor proteins into the TOM40-specific pathway. Plays a role in mitochondrial morphology and in the inheritance of mitochondria.</text>
</comment>
<evidence type="ECO:0000256" key="6">
    <source>
        <dbReference type="HAMAP-Rule" id="MF_03102"/>
    </source>
</evidence>
<comment type="subunit">
    <text evidence="6">Component of the ER-mitochondria encounter structure (ERMES) or MDM complex, composed of MMM1, MDM10, MDM12 and MDM34. Associates with the mitochondrial outer membrane sorting assembly machinery SAM(core) complex.</text>
</comment>
<keyword evidence="1 6" id="KW-1134">Transmembrane beta strand</keyword>
<dbReference type="InterPro" id="IPR027539">
    <property type="entry name" value="Mdm10"/>
</dbReference>
<evidence type="ECO:0000256" key="5">
    <source>
        <dbReference type="ARBA" id="ARBA00023136"/>
    </source>
</evidence>
<comment type="subcellular location">
    <subcellularLocation>
        <location evidence="6">Mitochondrion outer membrane</location>
        <topology evidence="6">Multi-pass membrane protein</topology>
    </subcellularLocation>
    <text evidence="6">The ERMES/MDM complex localizes to a few discrete foci (around 10 per single cell), that represent mitochondria-endoplasmic reticulum junctions. These foci are often found next to mtDNA nucleoids.</text>
</comment>
<dbReference type="GO" id="GO:0015914">
    <property type="term" value="P:phospholipid transport"/>
    <property type="evidence" value="ECO:0007669"/>
    <property type="project" value="TreeGrafter"/>
</dbReference>
<keyword evidence="5 6" id="KW-0472">Membrane</keyword>
<evidence type="ECO:0000313" key="8">
    <source>
        <dbReference type="Proteomes" id="UP000186594"/>
    </source>
</evidence>
<dbReference type="GO" id="GO:0051654">
    <property type="term" value="P:establishment of mitochondrion localization"/>
    <property type="evidence" value="ECO:0007669"/>
    <property type="project" value="TreeGrafter"/>
</dbReference>
<keyword evidence="3 6" id="KW-1000">Mitochondrion outer membrane</keyword>
<protein>
    <recommendedName>
        <fullName evidence="6">Mitochondrial distribution and morphology protein 10</fullName>
    </recommendedName>
    <alternativeName>
        <fullName evidence="6">Mitochondrial inheritance component MDM10</fullName>
    </alternativeName>
</protein>
<dbReference type="PANTHER" id="PTHR28035">
    <property type="entry name" value="MITOCHONDRIAL DISTRIBUTION AND MORPHOLOGY PROTEIN 10"/>
    <property type="match status" value="1"/>
</dbReference>